<gene>
    <name evidence="2" type="ORF">SO802_028078</name>
</gene>
<evidence type="ECO:0000313" key="3">
    <source>
        <dbReference type="Proteomes" id="UP001459277"/>
    </source>
</evidence>
<comment type="caution">
    <text evidence="2">The sequence shown here is derived from an EMBL/GenBank/DDBJ whole genome shotgun (WGS) entry which is preliminary data.</text>
</comment>
<dbReference type="PANTHER" id="PTHR10775">
    <property type="entry name" value="OS08G0208400 PROTEIN"/>
    <property type="match status" value="1"/>
</dbReference>
<dbReference type="Pfam" id="PF13960">
    <property type="entry name" value="DUF4218"/>
    <property type="match status" value="1"/>
</dbReference>
<proteinExistence type="predicted"/>
<dbReference type="InterPro" id="IPR004242">
    <property type="entry name" value="Transposase_21"/>
</dbReference>
<organism evidence="2 3">
    <name type="scientific">Lithocarpus litseifolius</name>
    <dbReference type="NCBI Taxonomy" id="425828"/>
    <lineage>
        <taxon>Eukaryota</taxon>
        <taxon>Viridiplantae</taxon>
        <taxon>Streptophyta</taxon>
        <taxon>Embryophyta</taxon>
        <taxon>Tracheophyta</taxon>
        <taxon>Spermatophyta</taxon>
        <taxon>Magnoliopsida</taxon>
        <taxon>eudicotyledons</taxon>
        <taxon>Gunneridae</taxon>
        <taxon>Pentapetalae</taxon>
        <taxon>rosids</taxon>
        <taxon>fabids</taxon>
        <taxon>Fagales</taxon>
        <taxon>Fagaceae</taxon>
        <taxon>Lithocarpus</taxon>
    </lineage>
</organism>
<dbReference type="AlphaFoldDB" id="A0AAW2BSC6"/>
<evidence type="ECO:0000259" key="1">
    <source>
        <dbReference type="Pfam" id="PF13960"/>
    </source>
</evidence>
<reference evidence="2 3" key="1">
    <citation type="submission" date="2024-01" db="EMBL/GenBank/DDBJ databases">
        <title>A telomere-to-telomere, gap-free genome of sweet tea (Lithocarpus litseifolius).</title>
        <authorList>
            <person name="Zhou J."/>
        </authorList>
    </citation>
    <scope>NUCLEOTIDE SEQUENCE [LARGE SCALE GENOMIC DNA]</scope>
    <source>
        <strain evidence="2">Zhou-2022a</strain>
        <tissue evidence="2">Leaf</tissue>
    </source>
</reference>
<accession>A0AAW2BSC6</accession>
<dbReference type="EMBL" id="JAZDWU010000010">
    <property type="protein sequence ID" value="KAK9987839.1"/>
    <property type="molecule type" value="Genomic_DNA"/>
</dbReference>
<sequence length="409" mass="46956">MLVPYNLPPWLCMKRSSLILSLVIPGPTSPGIAIDVYLQPLVEELRELWDVGVEAFDASSKHVFQLRVALMWTIHDFLAYADVSGWSTKGKFACPCCASETDSRYLKHGYKFCYMGHRRWLDSDHVFRDEDTSFDGSTDMRVAPVAPIASDILVDTESLVGRCLGKKCQLLYNKRKRGEANQCGWKKRSIFFSLPYWEDHKLRHNLDVMHIEKNVMDNILGTVLNLKDWTKDNYKARLDLADMGIRSELHLRQKGDDKYTILPACFHMTSSEKDGFLQVLRDVRVPDGYASNISRRVNLKERKIFGLKSHDNHILMQQLLPIALRGSLPSHVTRPLIKLASFFRKICSKTLTISDLKNDEAEIAVTLCELEKIFPPSFFTVIVHLVMHLATEAKIGGPVHYRWMYPIER</sequence>
<evidence type="ECO:0000313" key="2">
    <source>
        <dbReference type="EMBL" id="KAK9987839.1"/>
    </source>
</evidence>
<dbReference type="InterPro" id="IPR025452">
    <property type="entry name" value="DUF4218"/>
</dbReference>
<feature type="domain" description="DUF4218" evidence="1">
    <location>
        <begin position="346"/>
        <end position="409"/>
    </location>
</feature>
<dbReference type="Proteomes" id="UP001459277">
    <property type="component" value="Unassembled WGS sequence"/>
</dbReference>
<dbReference type="Pfam" id="PF02992">
    <property type="entry name" value="Transposase_21"/>
    <property type="match status" value="1"/>
</dbReference>
<name>A0AAW2BSC6_9ROSI</name>
<keyword evidence="3" id="KW-1185">Reference proteome</keyword>
<protein>
    <recommendedName>
        <fullName evidence="1">DUF4218 domain-containing protein</fullName>
    </recommendedName>
</protein>
<dbReference type="PANTHER" id="PTHR10775:SF185">
    <property type="entry name" value="OS08G0208400 PROTEIN"/>
    <property type="match status" value="1"/>
</dbReference>